<evidence type="ECO:0000256" key="2">
    <source>
        <dbReference type="ARBA" id="ARBA00022741"/>
    </source>
</evidence>
<comment type="caution">
    <text evidence="8">The sequence shown here is derived from an EMBL/GenBank/DDBJ whole genome shotgun (WGS) entry which is preliminary data.</text>
</comment>
<evidence type="ECO:0000256" key="1">
    <source>
        <dbReference type="ARBA" id="ARBA00022723"/>
    </source>
</evidence>
<dbReference type="Pfam" id="PF00096">
    <property type="entry name" value="zf-C2H2"/>
    <property type="match status" value="2"/>
</dbReference>
<dbReference type="InterPro" id="IPR013087">
    <property type="entry name" value="Znf_C2H2_type"/>
</dbReference>
<dbReference type="InterPro" id="IPR006073">
    <property type="entry name" value="GTP-bd"/>
</dbReference>
<dbReference type="SMART" id="SM00355">
    <property type="entry name" value="ZnF_C2H2"/>
    <property type="match status" value="4"/>
</dbReference>
<dbReference type="SUPFAM" id="SSF57667">
    <property type="entry name" value="beta-beta-alpha zinc fingers"/>
    <property type="match status" value="2"/>
</dbReference>
<feature type="domain" description="C2H2-type" evidence="6">
    <location>
        <begin position="549"/>
        <end position="576"/>
    </location>
</feature>
<dbReference type="CDD" id="cd01878">
    <property type="entry name" value="HflX"/>
    <property type="match status" value="1"/>
</dbReference>
<gene>
    <name evidence="8" type="ORF">TSPI_05667</name>
</gene>
<sequence length="795" mass="91363">MAVRIFIRQIQHTPISYNRLNSSKSIHKDDDLPAILPLEDYRDLQRKLDVPLQGVKKALFVLQPKVPKPDLLRLATSNESLEQEALQLVKSVPGWNVAGVYERYVKVNRSRPSILGKGTIEELISYFTNLHHRDGVFLNVARLTPIQHFYLSCAFKMPVYDRYTVALQIFKHYAISKEAKLQAALAELAYMKERLQPYINGEIDLKEAVKLGALQMKMPDKKRRKLLDEQEIAIRGKLDKLKTQRHYLRQNTRRKQCPMIAVIGYTNAGKSTLIHQLTEDRRISSEDRFFATLDVTVHHGQLPCRLDVLYADTVGFFSDLPMGLMPCFDATMEEIASSDLVLHVVDRSHESWLSQRLIVVHNLNKLNVEHVIEVWNKCDKLNEIPNSTASQALLISCLNGEGIDELKMQIEREILNLCNFHHVTLEVPITGDYINQLYNVAAVKQAVPSEDGQKMLISAVLRPYQLESFLKNYDCVKFYFLTSPAYFGKKSVLRHLNSTKIDVKMLTPTEFTLDTRSPSGHQCQSCGKIFVSSKGLQQHSIVHTDRKPFVCEICNKPFRFKSNLFEHRSIHTGETPYVCPFCSKACRLKGNLKKHLKTHLKEPEEIDRAYEAVTGVTNTNDNFSSVEENGSYDSPYMMYKSTPKRKKLIPSRRFLQSPSSSTVTVHLAQEQDDEPYVKAPVENTLRLEDMFGDNYGVIEMATKAREINNEAYKCRACHLIFPNLVVMRTHCYNIHNYSEADSEEKQALKWCEKCMCCVEDEKMLELHEQRHATFHEMLKAEELAVNEPHHPMSSK</sequence>
<dbReference type="Gene3D" id="3.40.50.300">
    <property type="entry name" value="P-loop containing nucleotide triphosphate hydrolases"/>
    <property type="match status" value="1"/>
</dbReference>
<dbReference type="PANTHER" id="PTHR10229">
    <property type="entry name" value="GTP-BINDING PROTEIN HFLX"/>
    <property type="match status" value="1"/>
</dbReference>
<name>A0ABR3K133_TRISP</name>
<dbReference type="EMBL" id="JBEUSY010000558">
    <property type="protein sequence ID" value="KAL1226897.1"/>
    <property type="molecule type" value="Genomic_DNA"/>
</dbReference>
<evidence type="ECO:0000259" key="6">
    <source>
        <dbReference type="PROSITE" id="PS50157"/>
    </source>
</evidence>
<dbReference type="InterPro" id="IPR025121">
    <property type="entry name" value="GTPase_HflX_N"/>
</dbReference>
<dbReference type="InterPro" id="IPR042108">
    <property type="entry name" value="GTPase_HflX_N_sf"/>
</dbReference>
<feature type="domain" description="C2H2-type" evidence="6">
    <location>
        <begin position="577"/>
        <end position="604"/>
    </location>
</feature>
<dbReference type="Proteomes" id="UP001558632">
    <property type="component" value="Unassembled WGS sequence"/>
</dbReference>
<dbReference type="Pfam" id="PF01926">
    <property type="entry name" value="MMR_HSR1"/>
    <property type="match status" value="1"/>
</dbReference>
<dbReference type="PROSITE" id="PS50157">
    <property type="entry name" value="ZINC_FINGER_C2H2_2"/>
    <property type="match status" value="3"/>
</dbReference>
<dbReference type="NCBIfam" id="TIGR03156">
    <property type="entry name" value="GTP_HflX"/>
    <property type="match status" value="1"/>
</dbReference>
<feature type="domain" description="C2H2-type" evidence="6">
    <location>
        <begin position="521"/>
        <end position="548"/>
    </location>
</feature>
<keyword evidence="5" id="KW-0863">Zinc-finger</keyword>
<dbReference type="InterPro" id="IPR036236">
    <property type="entry name" value="Znf_C2H2_sf"/>
</dbReference>
<dbReference type="PRINTS" id="PR00326">
    <property type="entry name" value="GTP1OBG"/>
</dbReference>
<dbReference type="Gene3D" id="3.30.160.60">
    <property type="entry name" value="Classic Zinc Finger"/>
    <property type="match status" value="3"/>
</dbReference>
<evidence type="ECO:0000256" key="3">
    <source>
        <dbReference type="ARBA" id="ARBA00022842"/>
    </source>
</evidence>
<protein>
    <submittedName>
        <fullName evidence="8">GTP-binding protein</fullName>
    </submittedName>
</protein>
<keyword evidence="2" id="KW-0547">Nucleotide-binding</keyword>
<keyword evidence="4" id="KW-0342">GTP-binding</keyword>
<evidence type="ECO:0000313" key="9">
    <source>
        <dbReference type="Proteomes" id="UP001558632"/>
    </source>
</evidence>
<accession>A0ABR3K133</accession>
<evidence type="ECO:0000256" key="5">
    <source>
        <dbReference type="PROSITE-ProRule" id="PRU00042"/>
    </source>
</evidence>
<dbReference type="PROSITE" id="PS51705">
    <property type="entry name" value="G_HFLX"/>
    <property type="match status" value="1"/>
</dbReference>
<keyword evidence="5" id="KW-0862">Zinc</keyword>
<organism evidence="8 9">
    <name type="scientific">Trichinella spiralis</name>
    <name type="common">Trichina worm</name>
    <dbReference type="NCBI Taxonomy" id="6334"/>
    <lineage>
        <taxon>Eukaryota</taxon>
        <taxon>Metazoa</taxon>
        <taxon>Ecdysozoa</taxon>
        <taxon>Nematoda</taxon>
        <taxon>Enoplea</taxon>
        <taxon>Dorylaimia</taxon>
        <taxon>Trichinellida</taxon>
        <taxon>Trichinellidae</taxon>
        <taxon>Trichinella</taxon>
    </lineage>
</organism>
<dbReference type="InterPro" id="IPR030394">
    <property type="entry name" value="G_HFLX_dom"/>
</dbReference>
<keyword evidence="9" id="KW-1185">Reference proteome</keyword>
<evidence type="ECO:0000313" key="8">
    <source>
        <dbReference type="EMBL" id="KAL1226897.1"/>
    </source>
</evidence>
<dbReference type="InterPro" id="IPR016496">
    <property type="entry name" value="GTPase_HflX"/>
</dbReference>
<keyword evidence="3" id="KW-0460">Magnesium</keyword>
<proteinExistence type="predicted"/>
<dbReference type="PROSITE" id="PS00028">
    <property type="entry name" value="ZINC_FINGER_C2H2_1"/>
    <property type="match status" value="4"/>
</dbReference>
<reference evidence="8 9" key="1">
    <citation type="submission" date="2024-07" db="EMBL/GenBank/DDBJ databases">
        <title>Enhanced genomic and transcriptomic resources for Trichinella pseudospiralis and T. spiralis underpin the discovery of pronounced molecular differences between stages and species.</title>
        <authorList>
            <person name="Pasi K.K."/>
            <person name="La Rosa G."/>
            <person name="Gomez-Morales M.A."/>
            <person name="Tosini F."/>
            <person name="Sumanam S."/>
            <person name="Young N.D."/>
            <person name="Chang B.C."/>
            <person name="Robin G.B."/>
        </authorList>
    </citation>
    <scope>NUCLEOTIDE SEQUENCE [LARGE SCALE GENOMIC DNA]</scope>
    <source>
        <strain evidence="8">ISS534</strain>
    </source>
</reference>
<feature type="domain" description="Hflx-type G" evidence="7">
    <location>
        <begin position="258"/>
        <end position="418"/>
    </location>
</feature>
<keyword evidence="1" id="KW-0479">Metal-binding</keyword>
<evidence type="ECO:0000256" key="4">
    <source>
        <dbReference type="ARBA" id="ARBA00023134"/>
    </source>
</evidence>
<dbReference type="SUPFAM" id="SSF52540">
    <property type="entry name" value="P-loop containing nucleoside triphosphate hydrolases"/>
    <property type="match status" value="1"/>
</dbReference>
<dbReference type="PANTHER" id="PTHR10229:SF0">
    <property type="entry name" value="GTP-BINDING PROTEIN 6-RELATED"/>
    <property type="match status" value="1"/>
</dbReference>
<evidence type="ECO:0000259" key="7">
    <source>
        <dbReference type="PROSITE" id="PS51705"/>
    </source>
</evidence>
<dbReference type="Pfam" id="PF13167">
    <property type="entry name" value="GTP-bdg_N"/>
    <property type="match status" value="1"/>
</dbReference>
<dbReference type="Gene3D" id="3.40.50.11060">
    <property type="entry name" value="GTPase HflX, N-terminal domain"/>
    <property type="match status" value="1"/>
</dbReference>
<dbReference type="InterPro" id="IPR027417">
    <property type="entry name" value="P-loop_NTPase"/>
</dbReference>